<dbReference type="EMBL" id="CP002865">
    <property type="protein sequence ID" value="AEI38448.1"/>
    <property type="molecule type" value="Genomic_DNA"/>
</dbReference>
<comment type="similarity">
    <text evidence="1">Belongs to the BolA/IbaG family.</text>
</comment>
<gene>
    <name evidence="3" type="ordered locus">Zymop_1558</name>
</gene>
<dbReference type="eggNOG" id="COG0271">
    <property type="taxonomic scope" value="Bacteria"/>
</dbReference>
<dbReference type="InterPro" id="IPR036065">
    <property type="entry name" value="BolA-like_sf"/>
</dbReference>
<dbReference type="HOGENOM" id="CLU_109462_2_1_5"/>
<protein>
    <submittedName>
        <fullName evidence="3">BolA family protein</fullName>
    </submittedName>
</protein>
<dbReference type="Proteomes" id="UP000000491">
    <property type="component" value="Chromosome"/>
</dbReference>
<proteinExistence type="inferred from homology"/>
<dbReference type="KEGG" id="zmp:Zymop_1558"/>
<accession>F8EW38</accession>
<dbReference type="AlphaFoldDB" id="F8EW38"/>
<sequence>MNMHSTLGNDSDNGQSGPVARLIKERIEAALSPKTLVIQDDSASHAGHAGHKHEGESHFSLTIMAKAFQNESRINREKMVHRALGDLLPDRIHALKLTLSPTE</sequence>
<evidence type="ECO:0000256" key="2">
    <source>
        <dbReference type="SAM" id="MobiDB-lite"/>
    </source>
</evidence>
<dbReference type="GO" id="GO:0016226">
    <property type="term" value="P:iron-sulfur cluster assembly"/>
    <property type="evidence" value="ECO:0007669"/>
    <property type="project" value="TreeGrafter"/>
</dbReference>
<organism evidence="3 4">
    <name type="scientific">Zymomonas mobilis subsp. pomaceae (strain ATCC 29192 / DSM 22645 / JCM 10191 / CCUG 17912 / NBRC 13757 / NCIMB 11200 / NRRL B-4491 / Barker I)</name>
    <dbReference type="NCBI Taxonomy" id="579138"/>
    <lineage>
        <taxon>Bacteria</taxon>
        <taxon>Pseudomonadati</taxon>
        <taxon>Pseudomonadota</taxon>
        <taxon>Alphaproteobacteria</taxon>
        <taxon>Sphingomonadales</taxon>
        <taxon>Zymomonadaceae</taxon>
        <taxon>Zymomonas</taxon>
    </lineage>
</organism>
<dbReference type="STRING" id="579138.Zymop_1558"/>
<feature type="compositionally biased region" description="Polar residues" evidence="2">
    <location>
        <begin position="1"/>
        <end position="16"/>
    </location>
</feature>
<dbReference type="Gene3D" id="3.30.300.90">
    <property type="entry name" value="BolA-like"/>
    <property type="match status" value="1"/>
</dbReference>
<dbReference type="SUPFAM" id="SSF82657">
    <property type="entry name" value="BolA-like"/>
    <property type="match status" value="1"/>
</dbReference>
<dbReference type="PANTHER" id="PTHR46230">
    <property type="match status" value="1"/>
</dbReference>
<evidence type="ECO:0000313" key="3">
    <source>
        <dbReference type="EMBL" id="AEI38448.1"/>
    </source>
</evidence>
<reference evidence="3 4" key="1">
    <citation type="journal article" date="2011" name="J. Bacteriol.">
        <title>Genome sequence of the ethanol-producing Zymomonas mobilis subsp. pomaceae lectotype strain ATCC 29192.</title>
        <authorList>
            <person name="Kouvelis V.N."/>
            <person name="Davenport K.W."/>
            <person name="Brettin T.S."/>
            <person name="Bruce D."/>
            <person name="Detter C."/>
            <person name="Han C.S."/>
            <person name="Nolan M."/>
            <person name="Tapia R."/>
            <person name="Damoulaki A."/>
            <person name="Kyrpides N.C."/>
            <person name="Typas M.A."/>
            <person name="Pappas K.M."/>
        </authorList>
    </citation>
    <scope>NUCLEOTIDE SEQUENCE [LARGE SCALE GENOMIC DNA]</scope>
    <source>
        <strain evidence="4">ATCC 29192 / DSM 22645 / JCM 10191 / CCUG 17912 / NBRC 13757 / NCIMB 11200 / NRRL B-4491 / Barker I</strain>
    </source>
</reference>
<feature type="region of interest" description="Disordered" evidence="2">
    <location>
        <begin position="1"/>
        <end position="20"/>
    </location>
</feature>
<dbReference type="InterPro" id="IPR002634">
    <property type="entry name" value="BolA"/>
</dbReference>
<dbReference type="Pfam" id="PF01722">
    <property type="entry name" value="BolA"/>
    <property type="match status" value="1"/>
</dbReference>
<dbReference type="RefSeq" id="WP_013934836.1">
    <property type="nucleotide sequence ID" value="NC_015709.1"/>
</dbReference>
<evidence type="ECO:0000313" key="4">
    <source>
        <dbReference type="Proteomes" id="UP000000491"/>
    </source>
</evidence>
<dbReference type="PATRIC" id="fig|579138.3.peg.1651"/>
<dbReference type="PIRSF" id="PIRSF003113">
    <property type="entry name" value="BolA"/>
    <property type="match status" value="1"/>
</dbReference>
<evidence type="ECO:0000256" key="1">
    <source>
        <dbReference type="RuleBase" id="RU003860"/>
    </source>
</evidence>
<name>F8EW38_ZYMMT</name>
<dbReference type="PANTHER" id="PTHR46230:SF7">
    <property type="entry name" value="BOLA-LIKE PROTEIN 1"/>
    <property type="match status" value="1"/>
</dbReference>